<dbReference type="PROSITE" id="PS00010">
    <property type="entry name" value="ASX_HYDROXYL"/>
    <property type="match status" value="1"/>
</dbReference>
<evidence type="ECO:0000256" key="10">
    <source>
        <dbReference type="ARBA" id="ARBA00023180"/>
    </source>
</evidence>
<dbReference type="GO" id="GO:0060070">
    <property type="term" value="P:canonical Wnt signaling pathway"/>
    <property type="evidence" value="ECO:0007669"/>
    <property type="project" value="TreeGrafter"/>
</dbReference>
<keyword evidence="14" id="KW-1185">Reference proteome</keyword>
<proteinExistence type="predicted"/>
<keyword evidence="3" id="KW-0254">Endocytosis</keyword>
<dbReference type="InterPro" id="IPR018097">
    <property type="entry name" value="EGF_Ca-bd_CS"/>
</dbReference>
<evidence type="ECO:0000256" key="2">
    <source>
        <dbReference type="ARBA" id="ARBA00022536"/>
    </source>
</evidence>
<keyword evidence="2" id="KW-0245">EGF-like domain</keyword>
<organism evidence="13 14">
    <name type="scientific">Zootermopsis nevadensis</name>
    <name type="common">Dampwood termite</name>
    <dbReference type="NCBI Taxonomy" id="136037"/>
    <lineage>
        <taxon>Eukaryota</taxon>
        <taxon>Metazoa</taxon>
        <taxon>Ecdysozoa</taxon>
        <taxon>Arthropoda</taxon>
        <taxon>Hexapoda</taxon>
        <taxon>Insecta</taxon>
        <taxon>Pterygota</taxon>
        <taxon>Neoptera</taxon>
        <taxon>Polyneoptera</taxon>
        <taxon>Dictyoptera</taxon>
        <taxon>Blattodea</taxon>
        <taxon>Blattoidea</taxon>
        <taxon>Termitoidae</taxon>
        <taxon>Termopsidae</taxon>
        <taxon>Zootermopsis</taxon>
    </lineage>
</organism>
<dbReference type="InterPro" id="IPR000742">
    <property type="entry name" value="EGF"/>
</dbReference>
<sequence>MSFVCNKQKNCHDGSDEGGQCDSSCGKGSPCEDICHPTPRGPKCNCSIGYVLLSDGAKCGDIDECESHDACAQMCTNTRGSFVCSCDPGFQLRSDRVSCKAAGEAMEFIFSAGYHIRKMSRDLRFTDVVYPDAELQVTGLDVDSALSRVYWSTDVAGTIYRLSLLGGERVYVTGVGSPGDIAVDWVTQNVYYVQKSAIQTIRVCHLDEQSYAIVTYVEHGFAVTKLAVDPTAGYLFWAEVSNWAFDKPSSDVFRSDLAGRNRKHLSINHFMVASGLTFDLVRRILYVADQHRHTIECMDYEGTDMHTVVSGEHVQNPIDLALFEGTLYWLKAGTGELTSYKLYGPRERRIGKRQLYVYNTEHFTILQSAMQPTVPNPCADHLCTEMCVLNAGGTAACLCADGTKVEMKELCPLPEEIDAFGSPVFHNGVNQTDKQNVQETTGHSSTGVIVGIIIAVIVLSLGAFYYYKKFWRKGIRPDFRLHFKNPAFGMHTSEEEDLEPQILVPGQHQYTNPLESSAISEHPESEVLLHSYDKAQSSVTAQIPQQHAESVELEDETEEVFVLDSKDMTTPLIS</sequence>
<dbReference type="Pfam" id="PF07645">
    <property type="entry name" value="EGF_CA"/>
    <property type="match status" value="1"/>
</dbReference>
<dbReference type="eggNOG" id="KOG1215">
    <property type="taxonomic scope" value="Eukaryota"/>
</dbReference>
<dbReference type="PANTHER" id="PTHR46513">
    <property type="entry name" value="VITELLOGENIN RECEPTOR-LIKE PROTEIN-RELATED-RELATED"/>
    <property type="match status" value="1"/>
</dbReference>
<dbReference type="EMBL" id="KK853083">
    <property type="protein sequence ID" value="KDR11660.1"/>
    <property type="molecule type" value="Genomic_DNA"/>
</dbReference>
<dbReference type="AlphaFoldDB" id="A0A067QPS8"/>
<dbReference type="OMA" id="ACEYLCV"/>
<dbReference type="PROSITE" id="PS01186">
    <property type="entry name" value="EGF_2"/>
    <property type="match status" value="1"/>
</dbReference>
<dbReference type="SUPFAM" id="SSF63825">
    <property type="entry name" value="YWTD domain"/>
    <property type="match status" value="1"/>
</dbReference>
<keyword evidence="10" id="KW-0325">Glycoprotein</keyword>
<dbReference type="GO" id="GO:0017147">
    <property type="term" value="F:Wnt-protein binding"/>
    <property type="evidence" value="ECO:0007669"/>
    <property type="project" value="TreeGrafter"/>
</dbReference>
<feature type="domain" description="EGF-like" evidence="12">
    <location>
        <begin position="84"/>
        <end position="99"/>
    </location>
</feature>
<dbReference type="CDD" id="cd00054">
    <property type="entry name" value="EGF_CA"/>
    <property type="match status" value="1"/>
</dbReference>
<keyword evidence="7 11" id="KW-0472">Membrane</keyword>
<dbReference type="SMART" id="SM00135">
    <property type="entry name" value="LY"/>
    <property type="match status" value="5"/>
</dbReference>
<dbReference type="InterPro" id="IPR009030">
    <property type="entry name" value="Growth_fac_rcpt_cys_sf"/>
</dbReference>
<name>A0A067QPS8_ZOONE</name>
<dbReference type="InterPro" id="IPR011042">
    <property type="entry name" value="6-blade_b-propeller_TolB-like"/>
</dbReference>
<feature type="transmembrane region" description="Helical" evidence="11">
    <location>
        <begin position="448"/>
        <end position="467"/>
    </location>
</feature>
<dbReference type="InterPro" id="IPR000152">
    <property type="entry name" value="EGF-type_Asp/Asn_hydroxyl_site"/>
</dbReference>
<evidence type="ECO:0000256" key="4">
    <source>
        <dbReference type="ARBA" id="ARBA00022692"/>
    </source>
</evidence>
<dbReference type="Proteomes" id="UP000027135">
    <property type="component" value="Unassembled WGS sequence"/>
</dbReference>
<dbReference type="GO" id="GO:0005886">
    <property type="term" value="C:plasma membrane"/>
    <property type="evidence" value="ECO:0007669"/>
    <property type="project" value="TreeGrafter"/>
</dbReference>
<dbReference type="InterPro" id="IPR050778">
    <property type="entry name" value="Cueball_EGF_LRP_Nidogen"/>
</dbReference>
<dbReference type="Gene3D" id="2.120.10.30">
    <property type="entry name" value="TolB, C-terminal domain"/>
    <property type="match status" value="1"/>
</dbReference>
<dbReference type="SMART" id="SM00181">
    <property type="entry name" value="EGF"/>
    <property type="match status" value="3"/>
</dbReference>
<dbReference type="InterPro" id="IPR001881">
    <property type="entry name" value="EGF-like_Ca-bd_dom"/>
</dbReference>
<keyword evidence="4 11" id="KW-0812">Transmembrane</keyword>
<keyword evidence="9 13" id="KW-0675">Receptor</keyword>
<evidence type="ECO:0000256" key="1">
    <source>
        <dbReference type="ARBA" id="ARBA00004479"/>
    </source>
</evidence>
<keyword evidence="8" id="KW-1015">Disulfide bond</keyword>
<dbReference type="InterPro" id="IPR000033">
    <property type="entry name" value="LDLR_classB_rpt"/>
</dbReference>
<evidence type="ECO:0000259" key="12">
    <source>
        <dbReference type="PROSITE" id="PS01186"/>
    </source>
</evidence>
<evidence type="ECO:0000256" key="9">
    <source>
        <dbReference type="ARBA" id="ARBA00023170"/>
    </source>
</evidence>
<dbReference type="PROSITE" id="PS01187">
    <property type="entry name" value="EGF_CA"/>
    <property type="match status" value="1"/>
</dbReference>
<dbReference type="SUPFAM" id="SSF57184">
    <property type="entry name" value="Growth factor receptor domain"/>
    <property type="match status" value="1"/>
</dbReference>
<evidence type="ECO:0000313" key="14">
    <source>
        <dbReference type="Proteomes" id="UP000027135"/>
    </source>
</evidence>
<protein>
    <submittedName>
        <fullName evidence="13">Vitellogenin receptor</fullName>
    </submittedName>
</protein>
<dbReference type="PANTHER" id="PTHR46513:SF33">
    <property type="entry name" value="EGF-LIKE DOMAIN-CONTAINING PROTEIN"/>
    <property type="match status" value="1"/>
</dbReference>
<dbReference type="GO" id="GO:0006897">
    <property type="term" value="P:endocytosis"/>
    <property type="evidence" value="ECO:0007669"/>
    <property type="project" value="UniProtKB-KW"/>
</dbReference>
<evidence type="ECO:0000256" key="11">
    <source>
        <dbReference type="SAM" id="Phobius"/>
    </source>
</evidence>
<evidence type="ECO:0000256" key="5">
    <source>
        <dbReference type="ARBA" id="ARBA00022737"/>
    </source>
</evidence>
<accession>A0A067QPS8</accession>
<keyword evidence="5" id="KW-0677">Repeat</keyword>
<reference evidence="13 14" key="1">
    <citation type="journal article" date="2014" name="Nat. Commun.">
        <title>Molecular traces of alternative social organization in a termite genome.</title>
        <authorList>
            <person name="Terrapon N."/>
            <person name="Li C."/>
            <person name="Robertson H.M."/>
            <person name="Ji L."/>
            <person name="Meng X."/>
            <person name="Booth W."/>
            <person name="Chen Z."/>
            <person name="Childers C.P."/>
            <person name="Glastad K.M."/>
            <person name="Gokhale K."/>
            <person name="Gowin J."/>
            <person name="Gronenberg W."/>
            <person name="Hermansen R.A."/>
            <person name="Hu H."/>
            <person name="Hunt B.G."/>
            <person name="Huylmans A.K."/>
            <person name="Khalil S.M."/>
            <person name="Mitchell R.D."/>
            <person name="Munoz-Torres M.C."/>
            <person name="Mustard J.A."/>
            <person name="Pan H."/>
            <person name="Reese J.T."/>
            <person name="Scharf M.E."/>
            <person name="Sun F."/>
            <person name="Vogel H."/>
            <person name="Xiao J."/>
            <person name="Yang W."/>
            <person name="Yang Z."/>
            <person name="Yang Z."/>
            <person name="Zhou J."/>
            <person name="Zhu J."/>
            <person name="Brent C.S."/>
            <person name="Elsik C.G."/>
            <person name="Goodisman M.A."/>
            <person name="Liberles D.A."/>
            <person name="Roe R.M."/>
            <person name="Vargo E.L."/>
            <person name="Vilcinskas A."/>
            <person name="Wang J."/>
            <person name="Bornberg-Bauer E."/>
            <person name="Korb J."/>
            <person name="Zhang G."/>
            <person name="Liebig J."/>
        </authorList>
    </citation>
    <scope>NUCLEOTIDE SEQUENCE [LARGE SCALE GENOMIC DNA]</scope>
    <source>
        <tissue evidence="13">Whole organism</tissue>
    </source>
</reference>
<dbReference type="Gene3D" id="2.10.25.10">
    <property type="entry name" value="Laminin"/>
    <property type="match status" value="2"/>
</dbReference>
<comment type="subcellular location">
    <subcellularLocation>
        <location evidence="1">Membrane</location>
        <topology evidence="1">Single-pass type I membrane protein</topology>
    </subcellularLocation>
</comment>
<evidence type="ECO:0000313" key="13">
    <source>
        <dbReference type="EMBL" id="KDR11660.1"/>
    </source>
</evidence>
<dbReference type="GO" id="GO:0005509">
    <property type="term" value="F:calcium ion binding"/>
    <property type="evidence" value="ECO:0007669"/>
    <property type="project" value="InterPro"/>
</dbReference>
<dbReference type="STRING" id="136037.A0A067QPS8"/>
<dbReference type="InterPro" id="IPR049883">
    <property type="entry name" value="NOTCH1_EGF-like"/>
</dbReference>
<dbReference type="GO" id="GO:0042813">
    <property type="term" value="F:Wnt receptor activity"/>
    <property type="evidence" value="ECO:0007669"/>
    <property type="project" value="TreeGrafter"/>
</dbReference>
<keyword evidence="6 11" id="KW-1133">Transmembrane helix</keyword>
<gene>
    <name evidence="13" type="ORF">L798_13989</name>
</gene>
<evidence type="ECO:0000256" key="8">
    <source>
        <dbReference type="ARBA" id="ARBA00023157"/>
    </source>
</evidence>
<evidence type="ECO:0000256" key="3">
    <source>
        <dbReference type="ARBA" id="ARBA00022583"/>
    </source>
</evidence>
<dbReference type="SMART" id="SM00179">
    <property type="entry name" value="EGF_CA"/>
    <property type="match status" value="1"/>
</dbReference>
<evidence type="ECO:0000256" key="7">
    <source>
        <dbReference type="ARBA" id="ARBA00023136"/>
    </source>
</evidence>
<dbReference type="FunFam" id="2.10.25.10:FF:000009">
    <property type="entry name" value="Low-density lipoprotein receptor isoform 1"/>
    <property type="match status" value="1"/>
</dbReference>
<dbReference type="InParanoid" id="A0A067QPS8"/>
<evidence type="ECO:0000256" key="6">
    <source>
        <dbReference type="ARBA" id="ARBA00022989"/>
    </source>
</evidence>